<name>X1HK59_9ZZZZ</name>
<sequence>LKKNQYFCKIKELNKLFNSFKKFKLKIKKN</sequence>
<reference evidence="1" key="1">
    <citation type="journal article" date="2014" name="Front. Microbiol.">
        <title>High frequency of phylogenetically diverse reductive dehalogenase-homologous genes in deep subseafloor sedimentary metagenomes.</title>
        <authorList>
            <person name="Kawai M."/>
            <person name="Futagami T."/>
            <person name="Toyoda A."/>
            <person name="Takaki Y."/>
            <person name="Nishi S."/>
            <person name="Hori S."/>
            <person name="Arai W."/>
            <person name="Tsubouchi T."/>
            <person name="Morono Y."/>
            <person name="Uchiyama I."/>
            <person name="Ito T."/>
            <person name="Fujiyama A."/>
            <person name="Inagaki F."/>
            <person name="Takami H."/>
        </authorList>
    </citation>
    <scope>NUCLEOTIDE SEQUENCE</scope>
    <source>
        <strain evidence="1">Expedition CK06-06</strain>
    </source>
</reference>
<dbReference type="EMBL" id="BARU01032335">
    <property type="protein sequence ID" value="GAH69872.1"/>
    <property type="molecule type" value="Genomic_DNA"/>
</dbReference>
<dbReference type="AlphaFoldDB" id="X1HK59"/>
<proteinExistence type="predicted"/>
<accession>X1HK59</accession>
<feature type="non-terminal residue" evidence="1">
    <location>
        <position position="1"/>
    </location>
</feature>
<protein>
    <submittedName>
        <fullName evidence="1">Uncharacterized protein</fullName>
    </submittedName>
</protein>
<organism evidence="1">
    <name type="scientific">marine sediment metagenome</name>
    <dbReference type="NCBI Taxonomy" id="412755"/>
    <lineage>
        <taxon>unclassified sequences</taxon>
        <taxon>metagenomes</taxon>
        <taxon>ecological metagenomes</taxon>
    </lineage>
</organism>
<evidence type="ECO:0000313" key="1">
    <source>
        <dbReference type="EMBL" id="GAH69872.1"/>
    </source>
</evidence>
<gene>
    <name evidence="1" type="ORF">S03H2_51008</name>
</gene>
<comment type="caution">
    <text evidence="1">The sequence shown here is derived from an EMBL/GenBank/DDBJ whole genome shotgun (WGS) entry which is preliminary data.</text>
</comment>